<accession>A0A1I6K918</accession>
<organism evidence="1 2">
    <name type="scientific">Halomicrobium zhouii</name>
    <dbReference type="NCBI Taxonomy" id="767519"/>
    <lineage>
        <taxon>Archaea</taxon>
        <taxon>Methanobacteriati</taxon>
        <taxon>Methanobacteriota</taxon>
        <taxon>Stenosarchaea group</taxon>
        <taxon>Halobacteria</taxon>
        <taxon>Halobacteriales</taxon>
        <taxon>Haloarculaceae</taxon>
        <taxon>Halomicrobium</taxon>
    </lineage>
</organism>
<protein>
    <submittedName>
        <fullName evidence="1">Uncharacterized protein</fullName>
    </submittedName>
</protein>
<evidence type="ECO:0000313" key="1">
    <source>
        <dbReference type="EMBL" id="SFR87712.1"/>
    </source>
</evidence>
<name>A0A1I6K918_9EURY</name>
<dbReference type="EMBL" id="FOZK01000001">
    <property type="protein sequence ID" value="SFR87712.1"/>
    <property type="molecule type" value="Genomic_DNA"/>
</dbReference>
<keyword evidence="2" id="KW-1185">Reference proteome</keyword>
<evidence type="ECO:0000313" key="2">
    <source>
        <dbReference type="Proteomes" id="UP000199062"/>
    </source>
</evidence>
<reference evidence="1 2" key="1">
    <citation type="submission" date="2016-10" db="EMBL/GenBank/DDBJ databases">
        <authorList>
            <person name="de Groot N.N."/>
        </authorList>
    </citation>
    <scope>NUCLEOTIDE SEQUENCE [LARGE SCALE GENOMIC DNA]</scope>
    <source>
        <strain evidence="1 2">CGMCC 1.10457</strain>
    </source>
</reference>
<dbReference type="Proteomes" id="UP000199062">
    <property type="component" value="Unassembled WGS sequence"/>
</dbReference>
<proteinExistence type="predicted"/>
<dbReference type="AlphaFoldDB" id="A0A1I6K918"/>
<gene>
    <name evidence="1" type="ORF">SAMN05216559_0394</name>
</gene>
<sequence>MQLRVDRNRFSILHTSMAMPVCTMTQLNYSDHMEAGGDISSAGNSINNTPIELVEKLGS</sequence>